<evidence type="ECO:0000256" key="3">
    <source>
        <dbReference type="ARBA" id="ARBA00022927"/>
    </source>
</evidence>
<protein>
    <recommendedName>
        <fullName evidence="5">Protein-export protein SecB</fullName>
    </recommendedName>
</protein>
<keyword evidence="2 5" id="KW-0813">Transport</keyword>
<evidence type="ECO:0000256" key="5">
    <source>
        <dbReference type="HAMAP-Rule" id="MF_00821"/>
    </source>
</evidence>
<evidence type="ECO:0000256" key="4">
    <source>
        <dbReference type="ARBA" id="ARBA00023010"/>
    </source>
</evidence>
<proteinExistence type="inferred from homology"/>
<dbReference type="SUPFAM" id="SSF54611">
    <property type="entry name" value="SecB-like"/>
    <property type="match status" value="1"/>
</dbReference>
<dbReference type="RefSeq" id="WP_108602572.1">
    <property type="nucleotide sequence ID" value="NZ_CP026604.1"/>
</dbReference>
<dbReference type="KEGG" id="cate:C2869_08750"/>
<keyword evidence="4 5" id="KW-0811">Translocation</keyword>
<sequence length="167" mass="18345">MTDQAAAPEQAQEGPQFNISRIYVRDISFESPNAPDVFTVEWQPEVNLDIDTKSKKLADDTYEVVLSVTTTAKVGDKTAFLCEVQQAGIFNCANFPEPALAHCLGATCPNILFPYAREAIASLVNRGTFPVLNLAPVNFDAMFAQYMQQQQAEIAQAQAEKPEKLDA</sequence>
<keyword evidence="5" id="KW-0143">Chaperone</keyword>
<dbReference type="InterPro" id="IPR035958">
    <property type="entry name" value="SecB-like_sf"/>
</dbReference>
<dbReference type="EMBL" id="CP026604">
    <property type="protein sequence ID" value="AWB66509.1"/>
    <property type="molecule type" value="Genomic_DNA"/>
</dbReference>
<dbReference type="InterPro" id="IPR003708">
    <property type="entry name" value="SecB"/>
</dbReference>
<evidence type="ECO:0000256" key="1">
    <source>
        <dbReference type="ARBA" id="ARBA00009990"/>
    </source>
</evidence>
<dbReference type="GO" id="GO:0051082">
    <property type="term" value="F:unfolded protein binding"/>
    <property type="evidence" value="ECO:0007669"/>
    <property type="project" value="InterPro"/>
</dbReference>
<keyword evidence="3 5" id="KW-0653">Protein transport</keyword>
<dbReference type="GO" id="GO:0015031">
    <property type="term" value="P:protein transport"/>
    <property type="evidence" value="ECO:0007669"/>
    <property type="project" value="UniProtKB-UniRule"/>
</dbReference>
<dbReference type="NCBIfam" id="NF004393">
    <property type="entry name" value="PRK05751.1-4"/>
    <property type="match status" value="1"/>
</dbReference>
<dbReference type="Pfam" id="PF02556">
    <property type="entry name" value="SecB"/>
    <property type="match status" value="1"/>
</dbReference>
<evidence type="ECO:0000256" key="2">
    <source>
        <dbReference type="ARBA" id="ARBA00022448"/>
    </source>
</evidence>
<dbReference type="Gene3D" id="3.10.420.10">
    <property type="entry name" value="SecB-like"/>
    <property type="match status" value="1"/>
</dbReference>
<dbReference type="PRINTS" id="PR01594">
    <property type="entry name" value="SECBCHAPRONE"/>
</dbReference>
<comment type="subcellular location">
    <subcellularLocation>
        <location evidence="5">Cytoplasm</location>
    </subcellularLocation>
</comment>
<dbReference type="NCBIfam" id="TIGR00809">
    <property type="entry name" value="secB"/>
    <property type="match status" value="1"/>
</dbReference>
<comment type="subunit">
    <text evidence="5">Homotetramer, a dimer of dimers. One homotetramer interacts with 1 SecA dimer.</text>
</comment>
<keyword evidence="7" id="KW-1185">Reference proteome</keyword>
<dbReference type="NCBIfam" id="NF004392">
    <property type="entry name" value="PRK05751.1-3"/>
    <property type="match status" value="1"/>
</dbReference>
<evidence type="ECO:0000313" key="7">
    <source>
        <dbReference type="Proteomes" id="UP000244441"/>
    </source>
</evidence>
<dbReference type="AlphaFoldDB" id="A0A2S0VQN8"/>
<evidence type="ECO:0000313" key="6">
    <source>
        <dbReference type="EMBL" id="AWB66509.1"/>
    </source>
</evidence>
<dbReference type="PANTHER" id="PTHR36918">
    <property type="match status" value="1"/>
</dbReference>
<accession>A0A2S0VQN8</accession>
<dbReference type="OrthoDB" id="9795145at2"/>
<dbReference type="PANTHER" id="PTHR36918:SF1">
    <property type="entry name" value="PROTEIN-EXPORT PROTEIN SECB"/>
    <property type="match status" value="1"/>
</dbReference>
<reference evidence="6 7" key="1">
    <citation type="submission" date="2018-01" db="EMBL/GenBank/DDBJ databases">
        <title>Genome sequence of a Cantenovulum-like bacteria.</title>
        <authorList>
            <person name="Tan W.R."/>
            <person name="Lau N.-S."/>
            <person name="Go F."/>
            <person name="Amirul A.-A.A."/>
        </authorList>
    </citation>
    <scope>NUCLEOTIDE SEQUENCE [LARGE SCALE GENOMIC DNA]</scope>
    <source>
        <strain evidence="6 7">CCB-QB4</strain>
    </source>
</reference>
<organism evidence="6 7">
    <name type="scientific">Saccharobesus litoralis</name>
    <dbReference type="NCBI Taxonomy" id="2172099"/>
    <lineage>
        <taxon>Bacteria</taxon>
        <taxon>Pseudomonadati</taxon>
        <taxon>Pseudomonadota</taxon>
        <taxon>Gammaproteobacteria</taxon>
        <taxon>Alteromonadales</taxon>
        <taxon>Alteromonadaceae</taxon>
        <taxon>Saccharobesus</taxon>
    </lineage>
</organism>
<name>A0A2S0VQN8_9ALTE</name>
<dbReference type="GO" id="GO:0051262">
    <property type="term" value="P:protein tetramerization"/>
    <property type="evidence" value="ECO:0007669"/>
    <property type="project" value="InterPro"/>
</dbReference>
<keyword evidence="5" id="KW-0963">Cytoplasm</keyword>
<dbReference type="Proteomes" id="UP000244441">
    <property type="component" value="Chromosome"/>
</dbReference>
<gene>
    <name evidence="5" type="primary">secB</name>
    <name evidence="6" type="ORF">C2869_08750</name>
</gene>
<dbReference type="GO" id="GO:0006457">
    <property type="term" value="P:protein folding"/>
    <property type="evidence" value="ECO:0007669"/>
    <property type="project" value="UniProtKB-UniRule"/>
</dbReference>
<dbReference type="HAMAP" id="MF_00821">
    <property type="entry name" value="SecB"/>
    <property type="match status" value="1"/>
</dbReference>
<comment type="function">
    <text evidence="5">One of the proteins required for the normal export of preproteins out of the cell cytoplasm. It is a molecular chaperone that binds to a subset of precursor proteins, maintaining them in a translocation-competent state. It also specifically binds to its receptor SecA.</text>
</comment>
<dbReference type="GO" id="GO:0005737">
    <property type="term" value="C:cytoplasm"/>
    <property type="evidence" value="ECO:0007669"/>
    <property type="project" value="UniProtKB-SubCell"/>
</dbReference>
<comment type="similarity">
    <text evidence="1 5">Belongs to the SecB family.</text>
</comment>